<dbReference type="Proteomes" id="UP000887565">
    <property type="component" value="Unplaced"/>
</dbReference>
<keyword evidence="1" id="KW-1185">Reference proteome</keyword>
<dbReference type="WBParaSite" id="nRc.2.0.1.t21642-RA">
    <property type="protein sequence ID" value="nRc.2.0.1.t21642-RA"/>
    <property type="gene ID" value="nRc.2.0.1.g21642"/>
</dbReference>
<organism evidence="1 2">
    <name type="scientific">Romanomermis culicivorax</name>
    <name type="common">Nematode worm</name>
    <dbReference type="NCBI Taxonomy" id="13658"/>
    <lineage>
        <taxon>Eukaryota</taxon>
        <taxon>Metazoa</taxon>
        <taxon>Ecdysozoa</taxon>
        <taxon>Nematoda</taxon>
        <taxon>Enoplea</taxon>
        <taxon>Dorylaimia</taxon>
        <taxon>Mermithida</taxon>
        <taxon>Mermithoidea</taxon>
        <taxon>Mermithidae</taxon>
        <taxon>Romanomermis</taxon>
    </lineage>
</organism>
<proteinExistence type="predicted"/>
<reference evidence="2" key="1">
    <citation type="submission" date="2022-11" db="UniProtKB">
        <authorList>
            <consortium name="WormBaseParasite"/>
        </authorList>
    </citation>
    <scope>IDENTIFICATION</scope>
</reference>
<accession>A0A915J596</accession>
<dbReference type="AlphaFoldDB" id="A0A915J596"/>
<protein>
    <submittedName>
        <fullName evidence="2">Uncharacterized protein</fullName>
    </submittedName>
</protein>
<evidence type="ECO:0000313" key="2">
    <source>
        <dbReference type="WBParaSite" id="nRc.2.0.1.t21642-RA"/>
    </source>
</evidence>
<sequence length="81" mass="9265">MTVQCVQISAAPKTVPDDYDVTFTANEGMYELKNKKRRFRGIIELCSSPNATKMLMKISPIQQEDISYKLNMDCCPMLNKK</sequence>
<name>A0A915J596_ROMCU</name>
<evidence type="ECO:0000313" key="1">
    <source>
        <dbReference type="Proteomes" id="UP000887565"/>
    </source>
</evidence>